<keyword evidence="2" id="KW-1185">Reference proteome</keyword>
<name>A0ABS5ERL0_9PROT</name>
<sequence>MNHILPPNRDRTVLLSRSDARMLAEIALAAVQQGHGEQALPILDALDHETPDHPIAAVGRALMALHAGRADDAVRILEREALGKRHGRVPVQGLLLMALAAGGRYAEAARQLDIILAGPDGASRRLAMTIGTAIRQRAGQPVRP</sequence>
<comment type="caution">
    <text evidence="1">The sequence shown here is derived from an EMBL/GenBank/DDBJ whole genome shotgun (WGS) entry which is preliminary data.</text>
</comment>
<protein>
    <submittedName>
        <fullName evidence="1">Tetratricopeptide repeat protein</fullName>
    </submittedName>
</protein>
<dbReference type="EMBL" id="JAAGBB010000001">
    <property type="protein sequence ID" value="MBR0662921.1"/>
    <property type="molecule type" value="Genomic_DNA"/>
</dbReference>
<dbReference type="Proteomes" id="UP001196870">
    <property type="component" value="Unassembled WGS sequence"/>
</dbReference>
<accession>A0ABS5ERL0</accession>
<reference evidence="2" key="1">
    <citation type="journal article" date="2021" name="Syst. Appl. Microbiol.">
        <title>Roseomonas hellenica sp. nov., isolated from roots of wild-growing Alkanna tinctoria.</title>
        <authorList>
            <person name="Rat A."/>
            <person name="Naranjo H.D."/>
            <person name="Lebbe L."/>
            <person name="Cnockaert M."/>
            <person name="Krigas N."/>
            <person name="Grigoriadou K."/>
            <person name="Maloupa E."/>
            <person name="Willems A."/>
        </authorList>
    </citation>
    <scope>NUCLEOTIDE SEQUENCE [LARGE SCALE GENOMIC DNA]</scope>
    <source>
        <strain evidence="2">LMG 31523</strain>
    </source>
</reference>
<dbReference type="RefSeq" id="WP_211850479.1">
    <property type="nucleotide sequence ID" value="NZ_JAAGBB010000001.1"/>
</dbReference>
<dbReference type="InterPro" id="IPR011990">
    <property type="entry name" value="TPR-like_helical_dom_sf"/>
</dbReference>
<gene>
    <name evidence="1" type="ORF">GXW71_01005</name>
</gene>
<proteinExistence type="predicted"/>
<dbReference type="Pfam" id="PF13432">
    <property type="entry name" value="TPR_16"/>
    <property type="match status" value="1"/>
</dbReference>
<organism evidence="1 2">
    <name type="scientific">Plastoroseomonas hellenica</name>
    <dbReference type="NCBI Taxonomy" id="2687306"/>
    <lineage>
        <taxon>Bacteria</taxon>
        <taxon>Pseudomonadati</taxon>
        <taxon>Pseudomonadota</taxon>
        <taxon>Alphaproteobacteria</taxon>
        <taxon>Acetobacterales</taxon>
        <taxon>Acetobacteraceae</taxon>
        <taxon>Plastoroseomonas</taxon>
    </lineage>
</organism>
<evidence type="ECO:0000313" key="1">
    <source>
        <dbReference type="EMBL" id="MBR0662921.1"/>
    </source>
</evidence>
<evidence type="ECO:0000313" key="2">
    <source>
        <dbReference type="Proteomes" id="UP001196870"/>
    </source>
</evidence>
<dbReference type="SUPFAM" id="SSF48452">
    <property type="entry name" value="TPR-like"/>
    <property type="match status" value="1"/>
</dbReference>
<dbReference type="Gene3D" id="1.25.40.10">
    <property type="entry name" value="Tetratricopeptide repeat domain"/>
    <property type="match status" value="1"/>
</dbReference>